<dbReference type="InterPro" id="IPR038727">
    <property type="entry name" value="NadR/Ttd14_AAA_dom"/>
</dbReference>
<geneLocation type="plasmid" evidence="2 3">
    <name>megaplasmid</name>
</geneLocation>
<evidence type="ECO:0000313" key="3">
    <source>
        <dbReference type="Proteomes" id="UP000002429"/>
    </source>
</evidence>
<feature type="domain" description="NadR/Ttd14 AAA" evidence="1">
    <location>
        <begin position="8"/>
        <end position="182"/>
    </location>
</feature>
<name>Q1LC82_CUPMC</name>
<sequence length="192" mass="21056">MTAMSQCVVISGCSGGGKSSLLSELGARGYPVVEEPGRRVVVEETARHGNALPWVDMPAFLRRVIAMARADVLALEQSAGRIGLSEPGEPGKWIFFDRGLVDAFVALQHVSGKPQLAPLVHQVRPYHRVVFLTPPWPEIYVQDAERRHDLDAATAEYARLLEAYPALGYDVRIIPRASIAERADFVLNTLQG</sequence>
<evidence type="ECO:0000259" key="1">
    <source>
        <dbReference type="Pfam" id="PF13521"/>
    </source>
</evidence>
<proteinExistence type="predicted"/>
<dbReference type="InterPro" id="IPR027417">
    <property type="entry name" value="P-loop_NTPase"/>
</dbReference>
<organism evidence="2 3">
    <name type="scientific">Cupriavidus metallidurans (strain ATCC 43123 / DSM 2839 / NBRC 102507 / CH34)</name>
    <name type="common">Ralstonia metallidurans</name>
    <dbReference type="NCBI Taxonomy" id="266264"/>
    <lineage>
        <taxon>Bacteria</taxon>
        <taxon>Pseudomonadati</taxon>
        <taxon>Pseudomonadota</taxon>
        <taxon>Betaproteobacteria</taxon>
        <taxon>Burkholderiales</taxon>
        <taxon>Burkholderiaceae</taxon>
        <taxon>Cupriavidus</taxon>
    </lineage>
</organism>
<dbReference type="AlphaFoldDB" id="Q1LC82"/>
<dbReference type="HOGENOM" id="CLU_114480_0_0_4"/>
<dbReference type="eggNOG" id="COG3911">
    <property type="taxonomic scope" value="Bacteria"/>
</dbReference>
<dbReference type="Gene3D" id="3.40.50.300">
    <property type="entry name" value="P-loop containing nucleotide triphosphate hydrolases"/>
    <property type="match status" value="1"/>
</dbReference>
<dbReference type="KEGG" id="rme:Rmet_5385"/>
<reference evidence="3" key="1">
    <citation type="journal article" date="2010" name="PLoS ONE">
        <title>The complete genome sequence of Cupriavidus metallidurans strain CH34, a master survivalist in harsh and anthropogenic environments.</title>
        <authorList>
            <person name="Janssen P.J."/>
            <person name="Van Houdt R."/>
            <person name="Moors H."/>
            <person name="Monsieurs P."/>
            <person name="Morin N."/>
            <person name="Michaux A."/>
            <person name="Benotmane M.A."/>
            <person name="Leys N."/>
            <person name="Vallaeys T."/>
            <person name="Lapidus A."/>
            <person name="Monchy S."/>
            <person name="Medigue C."/>
            <person name="Taghavi S."/>
            <person name="McCorkle S."/>
            <person name="Dunn J."/>
            <person name="van der Lelie D."/>
            <person name="Mergeay M."/>
        </authorList>
    </citation>
    <scope>NUCLEOTIDE SEQUENCE [LARGE SCALE GENOMIC DNA]</scope>
    <source>
        <strain evidence="3">ATCC 43123 / DSM 2839 / NBRC 102507 / CH34</strain>
    </source>
</reference>
<evidence type="ECO:0000313" key="2">
    <source>
        <dbReference type="EMBL" id="ABF12244.1"/>
    </source>
</evidence>
<dbReference type="SUPFAM" id="SSF52540">
    <property type="entry name" value="P-loop containing nucleoside triphosphate hydrolases"/>
    <property type="match status" value="1"/>
</dbReference>
<keyword evidence="3" id="KW-1185">Reference proteome</keyword>
<keyword evidence="2" id="KW-0614">Plasmid</keyword>
<dbReference type="EMBL" id="CP000353">
    <property type="protein sequence ID" value="ABF12244.1"/>
    <property type="molecule type" value="Genomic_DNA"/>
</dbReference>
<dbReference type="Proteomes" id="UP000002429">
    <property type="component" value="Plasmid megaplasmid"/>
</dbReference>
<dbReference type="Pfam" id="PF13521">
    <property type="entry name" value="AAA_28"/>
    <property type="match status" value="1"/>
</dbReference>
<accession>Q1LC82</accession>
<gene>
    <name evidence="2" type="ordered locus">Rmet_5385</name>
</gene>
<protein>
    <recommendedName>
        <fullName evidence="1">NadR/Ttd14 AAA domain-containing protein</fullName>
    </recommendedName>
</protein>